<gene>
    <name evidence="1" type="ORF">O3M35_002501</name>
</gene>
<evidence type="ECO:0000313" key="2">
    <source>
        <dbReference type="Proteomes" id="UP001461498"/>
    </source>
</evidence>
<protein>
    <submittedName>
        <fullName evidence="1">Uncharacterized protein</fullName>
    </submittedName>
</protein>
<keyword evidence="2" id="KW-1185">Reference proteome</keyword>
<name>A0AAW1CT79_9HEMI</name>
<reference evidence="1 2" key="1">
    <citation type="submission" date="2022-12" db="EMBL/GenBank/DDBJ databases">
        <title>Chromosome-level genome assembly of true bugs.</title>
        <authorList>
            <person name="Ma L."/>
            <person name="Li H."/>
        </authorList>
    </citation>
    <scope>NUCLEOTIDE SEQUENCE [LARGE SCALE GENOMIC DNA]</scope>
    <source>
        <strain evidence="1">Lab_2022b</strain>
    </source>
</reference>
<dbReference type="EMBL" id="JAPXFL010000011">
    <property type="protein sequence ID" value="KAK9499470.1"/>
    <property type="molecule type" value="Genomic_DNA"/>
</dbReference>
<accession>A0AAW1CT79</accession>
<dbReference type="AlphaFoldDB" id="A0AAW1CT79"/>
<evidence type="ECO:0000313" key="1">
    <source>
        <dbReference type="EMBL" id="KAK9499470.1"/>
    </source>
</evidence>
<comment type="caution">
    <text evidence="1">The sequence shown here is derived from an EMBL/GenBank/DDBJ whole genome shotgun (WGS) entry which is preliminary data.</text>
</comment>
<dbReference type="Proteomes" id="UP001461498">
    <property type="component" value="Unassembled WGS sequence"/>
</dbReference>
<sequence length="64" mass="7939">MCFLGYGKWHSVEPMSPKKLMKSKLSNIRREYKKILRWLKPFLRYGAHKIRNFQLFCWQQCWSD</sequence>
<proteinExistence type="predicted"/>
<organism evidence="1 2">
    <name type="scientific">Rhynocoris fuscipes</name>
    <dbReference type="NCBI Taxonomy" id="488301"/>
    <lineage>
        <taxon>Eukaryota</taxon>
        <taxon>Metazoa</taxon>
        <taxon>Ecdysozoa</taxon>
        <taxon>Arthropoda</taxon>
        <taxon>Hexapoda</taxon>
        <taxon>Insecta</taxon>
        <taxon>Pterygota</taxon>
        <taxon>Neoptera</taxon>
        <taxon>Paraneoptera</taxon>
        <taxon>Hemiptera</taxon>
        <taxon>Heteroptera</taxon>
        <taxon>Panheteroptera</taxon>
        <taxon>Cimicomorpha</taxon>
        <taxon>Reduviidae</taxon>
        <taxon>Harpactorinae</taxon>
        <taxon>Harpactorini</taxon>
        <taxon>Rhynocoris</taxon>
    </lineage>
</organism>